<name>A0A849STM6_UNCEI</name>
<dbReference type="AlphaFoldDB" id="A0A849STM6"/>
<evidence type="ECO:0000256" key="1">
    <source>
        <dbReference type="SAM" id="Phobius"/>
    </source>
</evidence>
<keyword evidence="1" id="KW-1133">Transmembrane helix</keyword>
<evidence type="ECO:0000313" key="2">
    <source>
        <dbReference type="EMBL" id="NOT35445.1"/>
    </source>
</evidence>
<keyword evidence="1" id="KW-0472">Membrane</keyword>
<dbReference type="EMBL" id="JABFRW010000196">
    <property type="protein sequence ID" value="NOT35445.1"/>
    <property type="molecule type" value="Genomic_DNA"/>
</dbReference>
<keyword evidence="1" id="KW-0812">Transmembrane</keyword>
<comment type="caution">
    <text evidence="2">The sequence shown here is derived from an EMBL/GenBank/DDBJ whole genome shotgun (WGS) entry which is preliminary data.</text>
</comment>
<proteinExistence type="predicted"/>
<reference evidence="2 3" key="1">
    <citation type="submission" date="2020-04" db="EMBL/GenBank/DDBJ databases">
        <title>Metagenomic profiling of ammonia- and methane-oxidizing microorganisms in a Dutch drinking water treatment plant.</title>
        <authorList>
            <person name="Poghosyan L."/>
            <person name="Leucker S."/>
        </authorList>
    </citation>
    <scope>NUCLEOTIDE SEQUENCE [LARGE SCALE GENOMIC DNA]</scope>
    <source>
        <strain evidence="2">S-RSF-IL-03</strain>
    </source>
</reference>
<dbReference type="Proteomes" id="UP000580839">
    <property type="component" value="Unassembled WGS sequence"/>
</dbReference>
<feature type="transmembrane region" description="Helical" evidence="1">
    <location>
        <begin position="20"/>
        <end position="37"/>
    </location>
</feature>
<sequence>MILDTARVVLPEGLTFLGAGWWVLHALAVGFVFAWAYRKGRSDERRHQRHKDIERGR</sequence>
<protein>
    <submittedName>
        <fullName evidence="2">Uncharacterized protein</fullName>
    </submittedName>
</protein>
<evidence type="ECO:0000313" key="3">
    <source>
        <dbReference type="Proteomes" id="UP000580839"/>
    </source>
</evidence>
<accession>A0A849STM6</accession>
<organism evidence="2 3">
    <name type="scientific">Eiseniibacteriota bacterium</name>
    <dbReference type="NCBI Taxonomy" id="2212470"/>
    <lineage>
        <taxon>Bacteria</taxon>
        <taxon>Candidatus Eiseniibacteriota</taxon>
    </lineage>
</organism>
<gene>
    <name evidence="2" type="ORF">HOP12_14970</name>
</gene>